<dbReference type="InterPro" id="IPR013766">
    <property type="entry name" value="Thioredoxin_domain"/>
</dbReference>
<evidence type="ECO:0000256" key="2">
    <source>
        <dbReference type="ARBA" id="ARBA00023002"/>
    </source>
</evidence>
<accession>A0A2T5C4L7</accession>
<dbReference type="Pfam" id="PF10417">
    <property type="entry name" value="1-cysPrx_C"/>
    <property type="match status" value="1"/>
</dbReference>
<dbReference type="GO" id="GO:0045454">
    <property type="term" value="P:cell redox homeostasis"/>
    <property type="evidence" value="ECO:0007669"/>
    <property type="project" value="TreeGrafter"/>
</dbReference>
<dbReference type="Proteomes" id="UP000243525">
    <property type="component" value="Unassembled WGS sequence"/>
</dbReference>
<evidence type="ECO:0000313" key="8">
    <source>
        <dbReference type="EMBL" id="PTN09771.1"/>
    </source>
</evidence>
<dbReference type="GO" id="GO:0042744">
    <property type="term" value="P:hydrogen peroxide catabolic process"/>
    <property type="evidence" value="ECO:0007669"/>
    <property type="project" value="TreeGrafter"/>
</dbReference>
<dbReference type="InterPro" id="IPR019479">
    <property type="entry name" value="Peroxiredoxin_C"/>
</dbReference>
<evidence type="ECO:0000256" key="4">
    <source>
        <dbReference type="ARBA" id="ARBA00037420"/>
    </source>
</evidence>
<feature type="domain" description="Thioredoxin" evidence="7">
    <location>
        <begin position="26"/>
        <end position="187"/>
    </location>
</feature>
<feature type="active site" description="Cysteine sulfenic acid (-SOH) intermediate; for peroxidase activity" evidence="5">
    <location>
        <position position="68"/>
    </location>
</feature>
<dbReference type="EMBL" id="QAAD01000003">
    <property type="protein sequence ID" value="PTN09771.1"/>
    <property type="molecule type" value="Genomic_DNA"/>
</dbReference>
<evidence type="ECO:0000256" key="5">
    <source>
        <dbReference type="PIRSR" id="PIRSR000239-1"/>
    </source>
</evidence>
<organism evidence="8 9">
    <name type="scientific">Mangrovibacterium marinum</name>
    <dbReference type="NCBI Taxonomy" id="1639118"/>
    <lineage>
        <taxon>Bacteria</taxon>
        <taxon>Pseudomonadati</taxon>
        <taxon>Bacteroidota</taxon>
        <taxon>Bacteroidia</taxon>
        <taxon>Marinilabiliales</taxon>
        <taxon>Prolixibacteraceae</taxon>
        <taxon>Mangrovibacterium</taxon>
    </lineage>
</organism>
<keyword evidence="2" id="KW-0560">Oxidoreductase</keyword>
<dbReference type="PROSITE" id="PS51352">
    <property type="entry name" value="THIOREDOXIN_2"/>
    <property type="match status" value="1"/>
</dbReference>
<dbReference type="OrthoDB" id="1118359at2"/>
<dbReference type="PIRSF" id="PIRSF000239">
    <property type="entry name" value="AHPC"/>
    <property type="match status" value="1"/>
</dbReference>
<evidence type="ECO:0000313" key="9">
    <source>
        <dbReference type="Proteomes" id="UP000243525"/>
    </source>
</evidence>
<gene>
    <name evidence="8" type="ORF">C8N47_10365</name>
</gene>
<dbReference type="GO" id="GO:0005829">
    <property type="term" value="C:cytosol"/>
    <property type="evidence" value="ECO:0007669"/>
    <property type="project" value="TreeGrafter"/>
</dbReference>
<evidence type="ECO:0000259" key="7">
    <source>
        <dbReference type="PROSITE" id="PS51352"/>
    </source>
</evidence>
<protein>
    <recommendedName>
        <fullName evidence="3">Thioredoxin peroxidase</fullName>
    </recommendedName>
</protein>
<reference evidence="8 9" key="1">
    <citation type="submission" date="2018-04" db="EMBL/GenBank/DDBJ databases">
        <title>Genomic Encyclopedia of Archaeal and Bacterial Type Strains, Phase II (KMG-II): from individual species to whole genera.</title>
        <authorList>
            <person name="Goeker M."/>
        </authorList>
    </citation>
    <scope>NUCLEOTIDE SEQUENCE [LARGE SCALE GENOMIC DNA]</scope>
    <source>
        <strain evidence="8 9">DSM 28823</strain>
    </source>
</reference>
<sequence>MKKLSVSLLMLLLGFTVALAQKNQIPLIGSTAPSFTAETTQGQLNFPADFGSHWKILFSHPKDFTPVCSTELLELAFMQKELEAMNVKVAVISTDNLSQHRMWVAQLEELDYKSYGPQKINFPLIDDSKMLVSKTYGMLHAPTSTSRDIRGVYIIDPNNVVRSVNFYPIEIGRNLVEIERIVSALQTTDEEMVLTPANWNTGDDVMVPYLPYREEELANDPSLENEYYNVGNRMWFKKVHDK</sequence>
<keyword evidence="9" id="KW-1185">Reference proteome</keyword>
<dbReference type="InterPro" id="IPR036249">
    <property type="entry name" value="Thioredoxin-like_sf"/>
</dbReference>
<dbReference type="InterPro" id="IPR024706">
    <property type="entry name" value="Peroxiredoxin_AhpC-typ"/>
</dbReference>
<name>A0A2T5C4L7_9BACT</name>
<dbReference type="PANTHER" id="PTHR10681">
    <property type="entry name" value="THIOREDOXIN PEROXIDASE"/>
    <property type="match status" value="1"/>
</dbReference>
<dbReference type="GO" id="GO:0008379">
    <property type="term" value="F:thioredoxin peroxidase activity"/>
    <property type="evidence" value="ECO:0007669"/>
    <property type="project" value="TreeGrafter"/>
</dbReference>
<dbReference type="Pfam" id="PF00578">
    <property type="entry name" value="AhpC-TSA"/>
    <property type="match status" value="1"/>
</dbReference>
<dbReference type="PANTHER" id="PTHR10681:SF128">
    <property type="entry name" value="THIOREDOXIN-DEPENDENT PEROXIDE REDUCTASE, MITOCHONDRIAL"/>
    <property type="match status" value="1"/>
</dbReference>
<comment type="function">
    <text evidence="4">Thiol-specific peroxidase that catalyzes the reduction of hydrogen peroxide and organic hydroperoxides to water and alcohols, respectively. Plays a role in cell protection against oxidative stress by detoxifying peroxides.</text>
</comment>
<feature type="signal peptide" evidence="6">
    <location>
        <begin position="1"/>
        <end position="20"/>
    </location>
</feature>
<feature type="chain" id="PRO_5015729438" description="Thioredoxin peroxidase" evidence="6">
    <location>
        <begin position="21"/>
        <end position="242"/>
    </location>
</feature>
<comment type="similarity">
    <text evidence="1">Belongs to the peroxiredoxin family. AhpC/Prx1 subfamily.</text>
</comment>
<evidence type="ECO:0000256" key="3">
    <source>
        <dbReference type="ARBA" id="ARBA00032824"/>
    </source>
</evidence>
<keyword evidence="6" id="KW-0732">Signal</keyword>
<dbReference type="SUPFAM" id="SSF52833">
    <property type="entry name" value="Thioredoxin-like"/>
    <property type="match status" value="1"/>
</dbReference>
<dbReference type="GO" id="GO:0033554">
    <property type="term" value="P:cellular response to stress"/>
    <property type="evidence" value="ECO:0007669"/>
    <property type="project" value="TreeGrafter"/>
</dbReference>
<dbReference type="RefSeq" id="WP_107821155.1">
    <property type="nucleotide sequence ID" value="NZ_OY782574.1"/>
</dbReference>
<dbReference type="Gene3D" id="3.40.30.10">
    <property type="entry name" value="Glutaredoxin"/>
    <property type="match status" value="1"/>
</dbReference>
<dbReference type="InterPro" id="IPR050217">
    <property type="entry name" value="Peroxiredoxin"/>
</dbReference>
<dbReference type="AlphaFoldDB" id="A0A2T5C4L7"/>
<evidence type="ECO:0000256" key="6">
    <source>
        <dbReference type="SAM" id="SignalP"/>
    </source>
</evidence>
<proteinExistence type="inferred from homology"/>
<dbReference type="InterPro" id="IPR000866">
    <property type="entry name" value="AhpC/TSA"/>
</dbReference>
<dbReference type="GO" id="GO:0006979">
    <property type="term" value="P:response to oxidative stress"/>
    <property type="evidence" value="ECO:0007669"/>
    <property type="project" value="TreeGrafter"/>
</dbReference>
<comment type="caution">
    <text evidence="8">The sequence shown here is derived from an EMBL/GenBank/DDBJ whole genome shotgun (WGS) entry which is preliminary data.</text>
</comment>
<evidence type="ECO:0000256" key="1">
    <source>
        <dbReference type="ARBA" id="ARBA00009796"/>
    </source>
</evidence>